<keyword evidence="2 4" id="KW-0238">DNA-binding</keyword>
<protein>
    <recommendedName>
        <fullName evidence="5">HTH tetR-type domain-containing protein</fullName>
    </recommendedName>
</protein>
<feature type="DNA-binding region" description="H-T-H motif" evidence="4">
    <location>
        <begin position="29"/>
        <end position="48"/>
    </location>
</feature>
<evidence type="ECO:0000313" key="7">
    <source>
        <dbReference type="Proteomes" id="UP001499924"/>
    </source>
</evidence>
<reference evidence="7" key="1">
    <citation type="journal article" date="2019" name="Int. J. Syst. Evol. Microbiol.">
        <title>The Global Catalogue of Microorganisms (GCM) 10K type strain sequencing project: providing services to taxonomists for standard genome sequencing and annotation.</title>
        <authorList>
            <consortium name="The Broad Institute Genomics Platform"/>
            <consortium name="The Broad Institute Genome Sequencing Center for Infectious Disease"/>
            <person name="Wu L."/>
            <person name="Ma J."/>
        </authorList>
    </citation>
    <scope>NUCLEOTIDE SEQUENCE [LARGE SCALE GENOMIC DNA]</scope>
    <source>
        <strain evidence="7">JCM 15614</strain>
    </source>
</reference>
<evidence type="ECO:0000256" key="1">
    <source>
        <dbReference type="ARBA" id="ARBA00023015"/>
    </source>
</evidence>
<dbReference type="Gene3D" id="1.10.357.10">
    <property type="entry name" value="Tetracycline Repressor, domain 2"/>
    <property type="match status" value="1"/>
</dbReference>
<accession>A0ABP6P0W2</accession>
<dbReference type="InterPro" id="IPR009057">
    <property type="entry name" value="Homeodomain-like_sf"/>
</dbReference>
<dbReference type="SUPFAM" id="SSF46689">
    <property type="entry name" value="Homeodomain-like"/>
    <property type="match status" value="1"/>
</dbReference>
<sequence>MREDAQQNRLRLVRATRDVVGLAGSTDVSVRDIARAAECSVATLYRHFDGKQDLVDAVSIMRWSRMEELAATPGVAQTPVEHVLSVIDTYTRMTTRDHEFIVGAGIEVGKKPADHIRAVFEPHFALSWVRAQASGHIRRTADPRDAIDMAGVIRDPRRRIPMLAMLAGGICTDKTDIAGFLDQAAARR</sequence>
<feature type="domain" description="HTH tetR-type" evidence="5">
    <location>
        <begin position="6"/>
        <end position="66"/>
    </location>
</feature>
<dbReference type="PANTHER" id="PTHR30055">
    <property type="entry name" value="HTH-TYPE TRANSCRIPTIONAL REGULATOR RUTR"/>
    <property type="match status" value="1"/>
</dbReference>
<gene>
    <name evidence="6" type="ORF">GCM10010531_13990</name>
</gene>
<evidence type="ECO:0000256" key="4">
    <source>
        <dbReference type="PROSITE-ProRule" id="PRU00335"/>
    </source>
</evidence>
<dbReference type="InterPro" id="IPR050109">
    <property type="entry name" value="HTH-type_TetR-like_transc_reg"/>
</dbReference>
<keyword evidence="1" id="KW-0805">Transcription regulation</keyword>
<organism evidence="6 7">
    <name type="scientific">Blastococcus jejuensis</name>
    <dbReference type="NCBI Taxonomy" id="351224"/>
    <lineage>
        <taxon>Bacteria</taxon>
        <taxon>Bacillati</taxon>
        <taxon>Actinomycetota</taxon>
        <taxon>Actinomycetes</taxon>
        <taxon>Geodermatophilales</taxon>
        <taxon>Geodermatophilaceae</taxon>
        <taxon>Blastococcus</taxon>
    </lineage>
</organism>
<dbReference type="RefSeq" id="WP_344687993.1">
    <property type="nucleotide sequence ID" value="NZ_BAAAVV010000002.1"/>
</dbReference>
<dbReference type="InterPro" id="IPR001647">
    <property type="entry name" value="HTH_TetR"/>
</dbReference>
<keyword evidence="3" id="KW-0804">Transcription</keyword>
<dbReference type="EMBL" id="BAAAVV010000002">
    <property type="protein sequence ID" value="GAA3163204.1"/>
    <property type="molecule type" value="Genomic_DNA"/>
</dbReference>
<dbReference type="PROSITE" id="PS50977">
    <property type="entry name" value="HTH_TETR_2"/>
    <property type="match status" value="1"/>
</dbReference>
<evidence type="ECO:0000256" key="2">
    <source>
        <dbReference type="ARBA" id="ARBA00023125"/>
    </source>
</evidence>
<dbReference type="Proteomes" id="UP001499924">
    <property type="component" value="Unassembled WGS sequence"/>
</dbReference>
<evidence type="ECO:0000259" key="5">
    <source>
        <dbReference type="PROSITE" id="PS50977"/>
    </source>
</evidence>
<keyword evidence="7" id="KW-1185">Reference proteome</keyword>
<name>A0ABP6P0W2_9ACTN</name>
<comment type="caution">
    <text evidence="6">The sequence shown here is derived from an EMBL/GenBank/DDBJ whole genome shotgun (WGS) entry which is preliminary data.</text>
</comment>
<evidence type="ECO:0000256" key="3">
    <source>
        <dbReference type="ARBA" id="ARBA00023163"/>
    </source>
</evidence>
<dbReference type="PANTHER" id="PTHR30055:SF234">
    <property type="entry name" value="HTH-TYPE TRANSCRIPTIONAL REGULATOR BETI"/>
    <property type="match status" value="1"/>
</dbReference>
<dbReference type="Pfam" id="PF00440">
    <property type="entry name" value="TetR_N"/>
    <property type="match status" value="1"/>
</dbReference>
<evidence type="ECO:0000313" key="6">
    <source>
        <dbReference type="EMBL" id="GAA3163204.1"/>
    </source>
</evidence>
<proteinExistence type="predicted"/>